<proteinExistence type="predicted"/>
<organism evidence="1">
    <name type="scientific">Ixodes ricinus</name>
    <name type="common">Common tick</name>
    <name type="synonym">Acarus ricinus</name>
    <dbReference type="NCBI Taxonomy" id="34613"/>
    <lineage>
        <taxon>Eukaryota</taxon>
        <taxon>Metazoa</taxon>
        <taxon>Ecdysozoa</taxon>
        <taxon>Arthropoda</taxon>
        <taxon>Chelicerata</taxon>
        <taxon>Arachnida</taxon>
        <taxon>Acari</taxon>
        <taxon>Parasitiformes</taxon>
        <taxon>Ixodida</taxon>
        <taxon>Ixodoidea</taxon>
        <taxon>Ixodidae</taxon>
        <taxon>Ixodinae</taxon>
        <taxon>Ixodes</taxon>
    </lineage>
</organism>
<accession>A0A6B0V3I3</accession>
<evidence type="ECO:0000313" key="1">
    <source>
        <dbReference type="EMBL" id="MXU96853.1"/>
    </source>
</evidence>
<name>A0A6B0V3I3_IXORI</name>
<dbReference type="EMBL" id="GIFC01014770">
    <property type="protein sequence ID" value="MXU96853.1"/>
    <property type="molecule type" value="Transcribed_RNA"/>
</dbReference>
<protein>
    <submittedName>
        <fullName evidence="1">Uncharacterized protein</fullName>
    </submittedName>
</protein>
<dbReference type="AlphaFoldDB" id="A0A6B0V3I3"/>
<reference evidence="1" key="1">
    <citation type="submission" date="2019-12" db="EMBL/GenBank/DDBJ databases">
        <title>An insight into the sialome of adult female Ixodes ricinus ticks feeding for 6 days.</title>
        <authorList>
            <person name="Perner J."/>
            <person name="Ribeiro J.M.C."/>
        </authorList>
    </citation>
    <scope>NUCLEOTIDE SEQUENCE</scope>
    <source>
        <strain evidence="1">Semi-engorged</strain>
        <tissue evidence="1">Salivary glands</tissue>
    </source>
</reference>
<sequence>MSTTSSALPASSATASWCPATGTTWSTGACSVSRTASRCSRARQPLCARAKCAPPSRSDGLSATPPPAATAHRHAFRLCPFPLQLPLPPTPPAPRPTVPCGNCACANIRREPRRSPLTIDDSTGRPAIGAAFLRRLLTTNREGLVVISATRSVRRPSLHKIRRRLGLETTQGRTGQRFLAVSFDRGKLIGTLIEGKRNSESIEDLDLSCSDSFARECPYLGLSARVEHIAVI</sequence>